<evidence type="ECO:0000256" key="3">
    <source>
        <dbReference type="SAM" id="Coils"/>
    </source>
</evidence>
<organism evidence="5 6">
    <name type="scientific">Mycoplasmopsis edwardii</name>
    <dbReference type="NCBI Taxonomy" id="53558"/>
    <lineage>
        <taxon>Bacteria</taxon>
        <taxon>Bacillati</taxon>
        <taxon>Mycoplasmatota</taxon>
        <taxon>Mycoplasmoidales</taxon>
        <taxon>Metamycoplasmataceae</taxon>
        <taxon>Mycoplasmopsis</taxon>
    </lineage>
</organism>
<proteinExistence type="predicted"/>
<keyword evidence="5" id="KW-0030">Aminoacyl-tRNA synthetase</keyword>
<dbReference type="KEGG" id="medw:NCTC10132_00844"/>
<dbReference type="Proteomes" id="UP000257559">
    <property type="component" value="Chromosome"/>
</dbReference>
<evidence type="ECO:0000313" key="5">
    <source>
        <dbReference type="EMBL" id="SYV97478.1"/>
    </source>
</evidence>
<dbReference type="GO" id="GO:0006438">
    <property type="term" value="P:valyl-tRNA aminoacylation"/>
    <property type="evidence" value="ECO:0007669"/>
    <property type="project" value="InterPro"/>
</dbReference>
<evidence type="ECO:0000256" key="2">
    <source>
        <dbReference type="ARBA" id="ARBA00022840"/>
    </source>
</evidence>
<reference evidence="6" key="1">
    <citation type="submission" date="2018-06" db="EMBL/GenBank/DDBJ databases">
        <authorList>
            <consortium name="Pathogen Informatics"/>
        </authorList>
    </citation>
    <scope>NUCLEOTIDE SEQUENCE [LARGE SCALE GENOMIC DNA]</scope>
    <source>
        <strain evidence="6">NCTC10132</strain>
    </source>
</reference>
<dbReference type="EMBL" id="LS991951">
    <property type="protein sequence ID" value="SYV97478.1"/>
    <property type="molecule type" value="Genomic_DNA"/>
</dbReference>
<keyword evidence="6" id="KW-1185">Reference proteome</keyword>
<accession>A0A3B0PJQ5</accession>
<keyword evidence="2" id="KW-0067">ATP-binding</keyword>
<dbReference type="InterPro" id="IPR037118">
    <property type="entry name" value="Val-tRNA_synth_C_sf"/>
</dbReference>
<dbReference type="GO" id="GO:0005737">
    <property type="term" value="C:cytoplasm"/>
    <property type="evidence" value="ECO:0007669"/>
    <property type="project" value="InterPro"/>
</dbReference>
<feature type="coiled-coil region" evidence="3">
    <location>
        <begin position="34"/>
        <end position="89"/>
    </location>
</feature>
<dbReference type="SUPFAM" id="SSF46589">
    <property type="entry name" value="tRNA-binding arm"/>
    <property type="match status" value="1"/>
</dbReference>
<keyword evidence="3" id="KW-0175">Coiled coil</keyword>
<keyword evidence="5" id="KW-0436">Ligase</keyword>
<dbReference type="AlphaFoldDB" id="A0A3B0PJQ5"/>
<evidence type="ECO:0000259" key="4">
    <source>
        <dbReference type="Pfam" id="PF10458"/>
    </source>
</evidence>
<feature type="non-terminal residue" evidence="5">
    <location>
        <position position="92"/>
    </location>
</feature>
<feature type="domain" description="Valyl-tRNA synthetase tRNA-binding arm" evidence="4">
    <location>
        <begin position="33"/>
        <end position="91"/>
    </location>
</feature>
<evidence type="ECO:0000256" key="1">
    <source>
        <dbReference type="ARBA" id="ARBA00022741"/>
    </source>
</evidence>
<dbReference type="GO" id="GO:0004832">
    <property type="term" value="F:valine-tRNA ligase activity"/>
    <property type="evidence" value="ECO:0007669"/>
    <property type="project" value="InterPro"/>
</dbReference>
<sequence>MSNSEYFKNKDFLISLGEDSLFIKQSDELKEQNKKELLNKIEQIKFEINRAKNILANERFVASAPAEKVQAEKDKLEKYTNDLKKYEEELKW</sequence>
<keyword evidence="1" id="KW-0547">Nucleotide-binding</keyword>
<protein>
    <submittedName>
        <fullName evidence="5">Valyl-tRNA synthetase</fullName>
    </submittedName>
</protein>
<evidence type="ECO:0000313" key="6">
    <source>
        <dbReference type="Proteomes" id="UP000257559"/>
    </source>
</evidence>
<dbReference type="Pfam" id="PF10458">
    <property type="entry name" value="Val_tRNA-synt_C"/>
    <property type="match status" value="1"/>
</dbReference>
<name>A0A3B0PJQ5_9BACT</name>
<dbReference type="GO" id="GO:0005524">
    <property type="term" value="F:ATP binding"/>
    <property type="evidence" value="ECO:0007669"/>
    <property type="project" value="UniProtKB-KW"/>
</dbReference>
<dbReference type="InterPro" id="IPR019499">
    <property type="entry name" value="Val-tRNA_synth_tRNA-bd"/>
</dbReference>
<gene>
    <name evidence="5" type="ORF">NCTC10132_00844</name>
</gene>
<dbReference type="InterPro" id="IPR010978">
    <property type="entry name" value="tRNA-bd_arm"/>
</dbReference>
<dbReference type="Gene3D" id="1.10.287.380">
    <property type="entry name" value="Valyl-tRNA synthetase, C-terminal domain"/>
    <property type="match status" value="1"/>
</dbReference>